<dbReference type="OrthoDB" id="2793600at2759"/>
<gene>
    <name evidence="2" type="ORF">FOMPIDRAFT_92349</name>
</gene>
<evidence type="ECO:0000256" key="1">
    <source>
        <dbReference type="SAM" id="MobiDB-lite"/>
    </source>
</evidence>
<accession>S8DR25</accession>
<feature type="region of interest" description="Disordered" evidence="1">
    <location>
        <begin position="170"/>
        <end position="193"/>
    </location>
</feature>
<dbReference type="EMBL" id="KE504261">
    <property type="protein sequence ID" value="EPS93678.1"/>
    <property type="molecule type" value="Genomic_DNA"/>
</dbReference>
<feature type="compositionally biased region" description="Basic and acidic residues" evidence="1">
    <location>
        <begin position="68"/>
        <end position="106"/>
    </location>
</feature>
<organism evidence="2 3">
    <name type="scientific">Fomitopsis schrenkii</name>
    <name type="common">Brown rot fungus</name>
    <dbReference type="NCBI Taxonomy" id="2126942"/>
    <lineage>
        <taxon>Eukaryota</taxon>
        <taxon>Fungi</taxon>
        <taxon>Dikarya</taxon>
        <taxon>Basidiomycota</taxon>
        <taxon>Agaricomycotina</taxon>
        <taxon>Agaricomycetes</taxon>
        <taxon>Polyporales</taxon>
        <taxon>Fomitopsis</taxon>
    </lineage>
</organism>
<dbReference type="InParanoid" id="S8DR25"/>
<dbReference type="AlphaFoldDB" id="S8DR25"/>
<dbReference type="Proteomes" id="UP000015241">
    <property type="component" value="Unassembled WGS sequence"/>
</dbReference>
<sequence length="271" mass="30274">MSLDLQPALMLQEQDVCGYSNLFFSGLRMIAARPASVIVGQSAPSPIEYESAKAAGKRPADYRNGSRPHQERSHTRPTHPRVDTDSHTLDRRVYTPHNEHSTSSRHADRRHARAKPRRDGLPPSSSSSASDRPVSRDSDRASIASSHNDIEYITAPLNSFLSFNGDVSPTESTISLVSPRRERRPSLESTTTVPLPRKRTSRADKRRSVMSVDRLPSIPAVESGWEDTAPAARSNVRGPRTSMSGWADEVFRDWRQRMDSTQDDRSFLITT</sequence>
<keyword evidence="3" id="KW-1185">Reference proteome</keyword>
<evidence type="ECO:0000313" key="3">
    <source>
        <dbReference type="Proteomes" id="UP000015241"/>
    </source>
</evidence>
<reference evidence="2 3" key="1">
    <citation type="journal article" date="2012" name="Science">
        <title>The Paleozoic origin of enzymatic lignin decomposition reconstructed from 31 fungal genomes.</title>
        <authorList>
            <person name="Floudas D."/>
            <person name="Binder M."/>
            <person name="Riley R."/>
            <person name="Barry K."/>
            <person name="Blanchette R.A."/>
            <person name="Henrissat B."/>
            <person name="Martinez A.T."/>
            <person name="Otillar R."/>
            <person name="Spatafora J.W."/>
            <person name="Yadav J.S."/>
            <person name="Aerts A."/>
            <person name="Benoit I."/>
            <person name="Boyd A."/>
            <person name="Carlson A."/>
            <person name="Copeland A."/>
            <person name="Coutinho P.M."/>
            <person name="de Vries R.P."/>
            <person name="Ferreira P."/>
            <person name="Findley K."/>
            <person name="Foster B."/>
            <person name="Gaskell J."/>
            <person name="Glotzer D."/>
            <person name="Gorecki P."/>
            <person name="Heitman J."/>
            <person name="Hesse C."/>
            <person name="Hori C."/>
            <person name="Igarashi K."/>
            <person name="Jurgens J.A."/>
            <person name="Kallen N."/>
            <person name="Kersten P."/>
            <person name="Kohler A."/>
            <person name="Kuees U."/>
            <person name="Kumar T.K.A."/>
            <person name="Kuo A."/>
            <person name="LaButti K."/>
            <person name="Larrondo L.F."/>
            <person name="Lindquist E."/>
            <person name="Ling A."/>
            <person name="Lombard V."/>
            <person name="Lucas S."/>
            <person name="Lundell T."/>
            <person name="Martin R."/>
            <person name="McLaughlin D.J."/>
            <person name="Morgenstern I."/>
            <person name="Morin E."/>
            <person name="Murat C."/>
            <person name="Nagy L.G."/>
            <person name="Nolan M."/>
            <person name="Ohm R.A."/>
            <person name="Patyshakuliyeva A."/>
            <person name="Rokas A."/>
            <person name="Ruiz-Duenas F.J."/>
            <person name="Sabat G."/>
            <person name="Salamov A."/>
            <person name="Samejima M."/>
            <person name="Schmutz J."/>
            <person name="Slot J.C."/>
            <person name="St John F."/>
            <person name="Stenlid J."/>
            <person name="Sun H."/>
            <person name="Sun S."/>
            <person name="Syed K."/>
            <person name="Tsang A."/>
            <person name="Wiebenga A."/>
            <person name="Young D."/>
            <person name="Pisabarro A."/>
            <person name="Eastwood D.C."/>
            <person name="Martin F."/>
            <person name="Cullen D."/>
            <person name="Grigoriev I.V."/>
            <person name="Hibbett D.S."/>
        </authorList>
    </citation>
    <scope>NUCLEOTIDE SEQUENCE</scope>
    <source>
        <strain evidence="3">FP-58527</strain>
    </source>
</reference>
<feature type="compositionally biased region" description="Basic residues" evidence="1">
    <location>
        <begin position="107"/>
        <end position="116"/>
    </location>
</feature>
<evidence type="ECO:0000313" key="2">
    <source>
        <dbReference type="EMBL" id="EPS93678.1"/>
    </source>
</evidence>
<name>S8DR25_FOMSC</name>
<feature type="compositionally biased region" description="Low complexity" evidence="1">
    <location>
        <begin position="121"/>
        <end position="132"/>
    </location>
</feature>
<feature type="region of interest" description="Disordered" evidence="1">
    <location>
        <begin position="49"/>
        <end position="143"/>
    </location>
</feature>
<protein>
    <submittedName>
        <fullName evidence="2">Uncharacterized protein</fullName>
    </submittedName>
</protein>
<dbReference type="HOGENOM" id="CLU_1026861_0_0_1"/>
<proteinExistence type="predicted"/>